<dbReference type="GO" id="GO:0046872">
    <property type="term" value="F:metal ion binding"/>
    <property type="evidence" value="ECO:0007669"/>
    <property type="project" value="UniProtKB-KW"/>
</dbReference>
<reference evidence="3" key="1">
    <citation type="submission" date="2021-03" db="EMBL/GenBank/DDBJ databases">
        <title>A new species, PO-11, isolated from a karst cave deposit.</title>
        <authorList>
            <person name="Zhaoxiaoyong W."/>
        </authorList>
    </citation>
    <scope>NUCLEOTIDE SEQUENCE</scope>
    <source>
        <strain evidence="3">PO-11</strain>
    </source>
</reference>
<dbReference type="SMART" id="SM00450">
    <property type="entry name" value="RHOD"/>
    <property type="match status" value="2"/>
</dbReference>
<keyword evidence="1" id="KW-0479">Metal-binding</keyword>
<dbReference type="RefSeq" id="WP_207616588.1">
    <property type="nucleotide sequence ID" value="NZ_JAFNLL010000029.1"/>
</dbReference>
<evidence type="ECO:0000313" key="3">
    <source>
        <dbReference type="EMBL" id="MBO1268794.1"/>
    </source>
</evidence>
<dbReference type="InterPro" id="IPR036866">
    <property type="entry name" value="RibonucZ/Hydroxyglut_hydro"/>
</dbReference>
<dbReference type="SUPFAM" id="SSF52821">
    <property type="entry name" value="Rhodanese/Cell cycle control phosphatase"/>
    <property type="match status" value="2"/>
</dbReference>
<dbReference type="SMART" id="SM00849">
    <property type="entry name" value="Lactamase_B"/>
    <property type="match status" value="1"/>
</dbReference>
<dbReference type="GO" id="GO:0070813">
    <property type="term" value="P:hydrogen sulfide metabolic process"/>
    <property type="evidence" value="ECO:0007669"/>
    <property type="project" value="TreeGrafter"/>
</dbReference>
<evidence type="ECO:0000259" key="2">
    <source>
        <dbReference type="PROSITE" id="PS50206"/>
    </source>
</evidence>
<dbReference type="InterPro" id="IPR001279">
    <property type="entry name" value="Metallo-B-lactamas"/>
</dbReference>
<feature type="domain" description="Rhodanese" evidence="2">
    <location>
        <begin position="267"/>
        <end position="352"/>
    </location>
</feature>
<proteinExistence type="predicted"/>
<dbReference type="Pfam" id="PF00753">
    <property type="entry name" value="Lactamase_B"/>
    <property type="match status" value="1"/>
</dbReference>
<dbReference type="GO" id="GO:0050313">
    <property type="term" value="F:sulfur dioxygenase activity"/>
    <property type="evidence" value="ECO:0007669"/>
    <property type="project" value="InterPro"/>
</dbReference>
<feature type="domain" description="Rhodanese" evidence="2">
    <location>
        <begin position="370"/>
        <end position="458"/>
    </location>
</feature>
<protein>
    <submittedName>
        <fullName evidence="3">MBL fold metallo-hydrolase</fullName>
    </submittedName>
</protein>
<dbReference type="PANTHER" id="PTHR43084">
    <property type="entry name" value="PERSULFIDE DIOXYGENASE ETHE1"/>
    <property type="match status" value="1"/>
</dbReference>
<dbReference type="InterPro" id="IPR051682">
    <property type="entry name" value="Mito_Persulfide_Diox"/>
</dbReference>
<dbReference type="GO" id="GO:0006749">
    <property type="term" value="P:glutathione metabolic process"/>
    <property type="evidence" value="ECO:0007669"/>
    <property type="project" value="InterPro"/>
</dbReference>
<dbReference type="PROSITE" id="PS50206">
    <property type="entry name" value="RHODANESE_3"/>
    <property type="match status" value="2"/>
</dbReference>
<sequence>MLIKQYYIDCLSHGSYLIGDETTGRAVVVDPRRDIGGYLADAASSGLSIEGVINTHFHADFIAGHLELAEATGAWIGYGRRAEAEYDVRALSHGERISLGSVELEILETPGHTWESISVLVRERPGGAVPHAVLTGDALFVGDVGRPDLAAAVGADSVELARALYRSIHEILMVLPGEVRLMPAHGAGSACGKNLSEDLESTIGAQRFMNPSVQPMSEEDFVQMITTGQPSIPRYFATDAVLNRKNRALMDSPSPAVLGAAAVRELVAAGAKILDTRSPEAFASGHLEQSLNVGIDGRFAETAGMVLDVDEEIIIVAEPGREREAALRLGRIGYDRVAGYLNVSHDAFAVLAPTQTGRRIKAEDLEATAGDENAIILDVRNQGERDDGSVPGSIHIPLAEIGRRHAELPDDRPVIVHCAGGWRSSVAASVLRERGHARVSDMLGGYTAWAALNTPATVGNAEGEKEKR</sequence>
<dbReference type="PANTHER" id="PTHR43084:SF1">
    <property type="entry name" value="PERSULFIDE DIOXYGENASE ETHE1, MITOCHONDRIAL"/>
    <property type="match status" value="1"/>
</dbReference>
<dbReference type="CDD" id="cd07724">
    <property type="entry name" value="POD-like_MBL-fold"/>
    <property type="match status" value="1"/>
</dbReference>
<dbReference type="SUPFAM" id="SSF56281">
    <property type="entry name" value="Metallo-hydrolase/oxidoreductase"/>
    <property type="match status" value="1"/>
</dbReference>
<evidence type="ECO:0000256" key="1">
    <source>
        <dbReference type="ARBA" id="ARBA00022723"/>
    </source>
</evidence>
<dbReference type="AlphaFoldDB" id="A0A939HDD0"/>
<dbReference type="InterPro" id="IPR044528">
    <property type="entry name" value="POD-like_MBL-fold"/>
</dbReference>
<dbReference type="EMBL" id="JAFNLL010000029">
    <property type="protein sequence ID" value="MBO1268794.1"/>
    <property type="molecule type" value="Genomic_DNA"/>
</dbReference>
<dbReference type="FunFam" id="3.60.15.10:FF:000030">
    <property type="entry name" value="Metallo-beta-lactamase family protein"/>
    <property type="match status" value="1"/>
</dbReference>
<dbReference type="Pfam" id="PF00581">
    <property type="entry name" value="Rhodanese"/>
    <property type="match status" value="2"/>
</dbReference>
<organism evidence="3 4">
    <name type="scientific">Arthrobacter cavernae</name>
    <dbReference type="NCBI Taxonomy" id="2817681"/>
    <lineage>
        <taxon>Bacteria</taxon>
        <taxon>Bacillati</taxon>
        <taxon>Actinomycetota</taxon>
        <taxon>Actinomycetes</taxon>
        <taxon>Micrococcales</taxon>
        <taxon>Micrococcaceae</taxon>
        <taxon>Arthrobacter</taxon>
    </lineage>
</organism>
<keyword evidence="4" id="KW-1185">Reference proteome</keyword>
<name>A0A939HDD0_9MICC</name>
<dbReference type="InterPro" id="IPR036873">
    <property type="entry name" value="Rhodanese-like_dom_sf"/>
</dbReference>
<dbReference type="Gene3D" id="3.40.250.10">
    <property type="entry name" value="Rhodanese-like domain"/>
    <property type="match status" value="2"/>
</dbReference>
<accession>A0A939HDD0</accession>
<dbReference type="InterPro" id="IPR001763">
    <property type="entry name" value="Rhodanese-like_dom"/>
</dbReference>
<gene>
    <name evidence="3" type="ORF">J1902_12570</name>
</gene>
<comment type="caution">
    <text evidence="3">The sequence shown here is derived from an EMBL/GenBank/DDBJ whole genome shotgun (WGS) entry which is preliminary data.</text>
</comment>
<dbReference type="CDD" id="cd00158">
    <property type="entry name" value="RHOD"/>
    <property type="match status" value="1"/>
</dbReference>
<dbReference type="Gene3D" id="3.60.15.10">
    <property type="entry name" value="Ribonuclease Z/Hydroxyacylglutathione hydrolase-like"/>
    <property type="match status" value="1"/>
</dbReference>
<evidence type="ECO:0000313" key="4">
    <source>
        <dbReference type="Proteomes" id="UP000664164"/>
    </source>
</evidence>
<dbReference type="Proteomes" id="UP000664164">
    <property type="component" value="Unassembled WGS sequence"/>
</dbReference>